<organism evidence="1 2">
    <name type="scientific">Hyalomma asiaticum</name>
    <name type="common">Tick</name>
    <dbReference type="NCBI Taxonomy" id="266040"/>
    <lineage>
        <taxon>Eukaryota</taxon>
        <taxon>Metazoa</taxon>
        <taxon>Ecdysozoa</taxon>
        <taxon>Arthropoda</taxon>
        <taxon>Chelicerata</taxon>
        <taxon>Arachnida</taxon>
        <taxon>Acari</taxon>
        <taxon>Parasitiformes</taxon>
        <taxon>Ixodida</taxon>
        <taxon>Ixodoidea</taxon>
        <taxon>Ixodidae</taxon>
        <taxon>Hyalomminae</taxon>
        <taxon>Hyalomma</taxon>
    </lineage>
</organism>
<name>A0ACB7TCZ0_HYAAI</name>
<evidence type="ECO:0000313" key="1">
    <source>
        <dbReference type="EMBL" id="KAH6943986.1"/>
    </source>
</evidence>
<reference evidence="1" key="1">
    <citation type="submission" date="2020-05" db="EMBL/GenBank/DDBJ databases">
        <title>Large-scale comparative analyses of tick genomes elucidate their genetic diversity and vector capacities.</title>
        <authorList>
            <person name="Jia N."/>
            <person name="Wang J."/>
            <person name="Shi W."/>
            <person name="Du L."/>
            <person name="Sun Y."/>
            <person name="Zhan W."/>
            <person name="Jiang J."/>
            <person name="Wang Q."/>
            <person name="Zhang B."/>
            <person name="Ji P."/>
            <person name="Sakyi L.B."/>
            <person name="Cui X."/>
            <person name="Yuan T."/>
            <person name="Jiang B."/>
            <person name="Yang W."/>
            <person name="Lam T.T.-Y."/>
            <person name="Chang Q."/>
            <person name="Ding S."/>
            <person name="Wang X."/>
            <person name="Zhu J."/>
            <person name="Ruan X."/>
            <person name="Zhao L."/>
            <person name="Wei J."/>
            <person name="Que T."/>
            <person name="Du C."/>
            <person name="Cheng J."/>
            <person name="Dai P."/>
            <person name="Han X."/>
            <person name="Huang E."/>
            <person name="Gao Y."/>
            <person name="Liu J."/>
            <person name="Shao H."/>
            <person name="Ye R."/>
            <person name="Li L."/>
            <person name="Wei W."/>
            <person name="Wang X."/>
            <person name="Wang C."/>
            <person name="Yang T."/>
            <person name="Huo Q."/>
            <person name="Li W."/>
            <person name="Guo W."/>
            <person name="Chen H."/>
            <person name="Zhou L."/>
            <person name="Ni X."/>
            <person name="Tian J."/>
            <person name="Zhou Y."/>
            <person name="Sheng Y."/>
            <person name="Liu T."/>
            <person name="Pan Y."/>
            <person name="Xia L."/>
            <person name="Li J."/>
            <person name="Zhao F."/>
            <person name="Cao W."/>
        </authorList>
    </citation>
    <scope>NUCLEOTIDE SEQUENCE</scope>
    <source>
        <strain evidence="1">Hyas-2018</strain>
    </source>
</reference>
<evidence type="ECO:0000313" key="2">
    <source>
        <dbReference type="Proteomes" id="UP000821845"/>
    </source>
</evidence>
<dbReference type="EMBL" id="CM023481">
    <property type="protein sequence ID" value="KAH6943986.1"/>
    <property type="molecule type" value="Genomic_DNA"/>
</dbReference>
<accession>A0ACB7TCZ0</accession>
<sequence>MGAAAARCDPLGWLQLLSYLPERPLQCQDVSAATHSSKVEIPRSAGIRHPPTYTTAWRKRPTTSPPPLSSTARAQYIASSSASGEYIPPDPAAWRSRGQGAALLGSPPGVALFHPDSDLVN</sequence>
<keyword evidence="2" id="KW-1185">Reference proteome</keyword>
<proteinExistence type="predicted"/>
<protein>
    <submittedName>
        <fullName evidence="1">Uncharacterized protein</fullName>
    </submittedName>
</protein>
<comment type="caution">
    <text evidence="1">The sequence shown here is derived from an EMBL/GenBank/DDBJ whole genome shotgun (WGS) entry which is preliminary data.</text>
</comment>
<gene>
    <name evidence="1" type="ORF">HPB50_001095</name>
</gene>
<dbReference type="Proteomes" id="UP000821845">
    <property type="component" value="Chromosome 1"/>
</dbReference>